<dbReference type="PANTHER" id="PTHR30615">
    <property type="entry name" value="UNCHARACTERIZED PROTEIN YJBQ-RELATED"/>
    <property type="match status" value="1"/>
</dbReference>
<reference evidence="2 3" key="1">
    <citation type="journal article" date="2016" name="Nat. Commun.">
        <title>Thousands of microbial genomes shed light on interconnected biogeochemical processes in an aquifer system.</title>
        <authorList>
            <person name="Anantharaman K."/>
            <person name="Brown C.T."/>
            <person name="Hug L.A."/>
            <person name="Sharon I."/>
            <person name="Castelle C.J."/>
            <person name="Probst A.J."/>
            <person name="Thomas B.C."/>
            <person name="Singh A."/>
            <person name="Wilkins M.J."/>
            <person name="Karaoz U."/>
            <person name="Brodie E.L."/>
            <person name="Williams K.H."/>
            <person name="Hubbard S.S."/>
            <person name="Banfield J.F."/>
        </authorList>
    </citation>
    <scope>NUCLEOTIDE SEQUENCE [LARGE SCALE GENOMIC DNA]</scope>
</reference>
<dbReference type="PANTHER" id="PTHR30615:SF8">
    <property type="entry name" value="UPF0047 PROTEIN C4A8.02C"/>
    <property type="match status" value="1"/>
</dbReference>
<evidence type="ECO:0000313" key="3">
    <source>
        <dbReference type="Proteomes" id="UP000177103"/>
    </source>
</evidence>
<dbReference type="Proteomes" id="UP000177103">
    <property type="component" value="Unassembled WGS sequence"/>
</dbReference>
<protein>
    <recommendedName>
        <fullName evidence="4">Secondary thiamine-phosphate synthase enzyme</fullName>
    </recommendedName>
</protein>
<dbReference type="Gene3D" id="2.60.120.460">
    <property type="entry name" value="YjbQ-like"/>
    <property type="match status" value="1"/>
</dbReference>
<proteinExistence type="inferred from homology"/>
<comment type="caution">
    <text evidence="2">The sequence shown here is derived from an EMBL/GenBank/DDBJ whole genome shotgun (WGS) entry which is preliminary data.</text>
</comment>
<evidence type="ECO:0000256" key="1">
    <source>
        <dbReference type="ARBA" id="ARBA00005534"/>
    </source>
</evidence>
<dbReference type="AlphaFoldDB" id="A0A1G1WBZ9"/>
<dbReference type="SUPFAM" id="SSF111038">
    <property type="entry name" value="YjbQ-like"/>
    <property type="match status" value="1"/>
</dbReference>
<gene>
    <name evidence="2" type="ORF">A2Y57_04815</name>
</gene>
<organism evidence="2 3">
    <name type="scientific">Candidatus Woykebacteria bacterium RBG_13_40_7b</name>
    <dbReference type="NCBI Taxonomy" id="1802594"/>
    <lineage>
        <taxon>Bacteria</taxon>
        <taxon>Candidatus Woykeibacteriota</taxon>
    </lineage>
</organism>
<dbReference type="PIRSF" id="PIRSF004681">
    <property type="entry name" value="UCP004681"/>
    <property type="match status" value="1"/>
</dbReference>
<evidence type="ECO:0000313" key="2">
    <source>
        <dbReference type="EMBL" id="OGY25151.1"/>
    </source>
</evidence>
<evidence type="ECO:0008006" key="4">
    <source>
        <dbReference type="Google" id="ProtNLM"/>
    </source>
</evidence>
<comment type="similarity">
    <text evidence="1">Belongs to the UPF0047 family.</text>
</comment>
<dbReference type="InterPro" id="IPR035917">
    <property type="entry name" value="YjbQ-like_sf"/>
</dbReference>
<dbReference type="InterPro" id="IPR001602">
    <property type="entry name" value="UPF0047_YjbQ-like"/>
</dbReference>
<name>A0A1G1WBZ9_9BACT</name>
<dbReference type="EMBL" id="MHCQ01000001">
    <property type="protein sequence ID" value="OGY25151.1"/>
    <property type="molecule type" value="Genomic_DNA"/>
</dbReference>
<dbReference type="NCBIfam" id="TIGR00149">
    <property type="entry name" value="TIGR00149_YjbQ"/>
    <property type="match status" value="1"/>
</dbReference>
<accession>A0A1G1WBZ9</accession>
<sequence>MIKKFDFSTNKKEEIVDITNEVEEVVESSDVKEGICLVLALHTTAAILIGEGEEGLEDDMIKHLDHLKASPPFKHAHNPDHAPSHVLSSFLGQEKVVPIENGRLSLGTWQRILFFELDGPRSGREVLVLTK</sequence>
<dbReference type="Pfam" id="PF01894">
    <property type="entry name" value="YjbQ"/>
    <property type="match status" value="1"/>
</dbReference>